<dbReference type="AlphaFoldDB" id="A0A438BB13"/>
<dbReference type="OrthoDB" id="4559738at2"/>
<dbReference type="Proteomes" id="UP000286208">
    <property type="component" value="Unassembled WGS sequence"/>
</dbReference>
<evidence type="ECO:0000313" key="2">
    <source>
        <dbReference type="EMBL" id="RVW08206.1"/>
    </source>
</evidence>
<dbReference type="GO" id="GO:0009306">
    <property type="term" value="P:protein secretion"/>
    <property type="evidence" value="ECO:0007669"/>
    <property type="project" value="InterPro"/>
</dbReference>
<proteinExistence type="predicted"/>
<sequence length="142" mass="15626">MITSIRRYAGPPSNRDDPHDRPTNPSSRTATLPRDSSSQGGEMSELFVEPDDVDAFAKHMADLSAQASSAQQYAEKWTAIGYSEGRMFVPVVEKLSGLHDVLSENFRRISQLSADAANELTRAAAMYRSTDGASHDRIESTY</sequence>
<feature type="compositionally biased region" description="Polar residues" evidence="1">
    <location>
        <begin position="23"/>
        <end position="41"/>
    </location>
</feature>
<evidence type="ECO:0000256" key="1">
    <source>
        <dbReference type="SAM" id="MobiDB-lite"/>
    </source>
</evidence>
<accession>A0A438BB13</accession>
<protein>
    <recommendedName>
        <fullName evidence="4">ESX-1 secretion-associated protein</fullName>
    </recommendedName>
</protein>
<evidence type="ECO:0000313" key="3">
    <source>
        <dbReference type="Proteomes" id="UP000286208"/>
    </source>
</evidence>
<reference evidence="2 3" key="1">
    <citation type="submission" date="2018-11" db="EMBL/GenBank/DDBJ databases">
        <title>Rhodococcus spongicola sp. nov. and Rhodococcus xishaensis sp. nov. from marine sponges.</title>
        <authorList>
            <person name="Li L."/>
            <person name="Lin H.W."/>
        </authorList>
    </citation>
    <scope>NUCLEOTIDE SEQUENCE [LARGE SCALE GENOMIC DNA]</scope>
    <source>
        <strain evidence="2 3">CCTCC AB2014297</strain>
    </source>
</reference>
<comment type="caution">
    <text evidence="2">The sequence shown here is derived from an EMBL/GenBank/DDBJ whole genome shotgun (WGS) entry which is preliminary data.</text>
</comment>
<dbReference type="InterPro" id="IPR022536">
    <property type="entry name" value="EspC"/>
</dbReference>
<dbReference type="Pfam" id="PF10824">
    <property type="entry name" value="T7SS_ESX_EspC"/>
    <property type="match status" value="1"/>
</dbReference>
<gene>
    <name evidence="2" type="ORF">EGT67_17520</name>
</gene>
<feature type="region of interest" description="Disordered" evidence="1">
    <location>
        <begin position="1"/>
        <end position="45"/>
    </location>
</feature>
<dbReference type="EMBL" id="RKLP01000009">
    <property type="protein sequence ID" value="RVW08206.1"/>
    <property type="molecule type" value="Genomic_DNA"/>
</dbReference>
<name>A0A438BB13_9NOCA</name>
<organism evidence="2 3">
    <name type="scientific">Prescottella agglutinans</name>
    <dbReference type="NCBI Taxonomy" id="1644129"/>
    <lineage>
        <taxon>Bacteria</taxon>
        <taxon>Bacillati</taxon>
        <taxon>Actinomycetota</taxon>
        <taxon>Actinomycetes</taxon>
        <taxon>Mycobacteriales</taxon>
        <taxon>Nocardiaceae</taxon>
        <taxon>Prescottella</taxon>
    </lineage>
</organism>
<keyword evidence="3" id="KW-1185">Reference proteome</keyword>
<evidence type="ECO:0008006" key="4">
    <source>
        <dbReference type="Google" id="ProtNLM"/>
    </source>
</evidence>